<evidence type="ECO:0000256" key="8">
    <source>
        <dbReference type="ARBA" id="ARBA00022573"/>
    </source>
</evidence>
<evidence type="ECO:0000256" key="4">
    <source>
        <dbReference type="ARBA" id="ARBA00003889"/>
    </source>
</evidence>
<keyword evidence="8 14" id="KW-0169">Cobalamin biosynthesis</keyword>
<dbReference type="Proteomes" id="UP000249393">
    <property type="component" value="Unassembled WGS sequence"/>
</dbReference>
<evidence type="ECO:0000256" key="2">
    <source>
        <dbReference type="ARBA" id="ARBA00000711"/>
    </source>
</evidence>
<keyword evidence="17" id="KW-0548">Nucleotidyltransferase</keyword>
<dbReference type="AlphaFoldDB" id="A0A2W5V7U5"/>
<comment type="function">
    <text evidence="4 14">Catalyzes ATP-dependent phosphorylation of adenosylcobinamide and addition of GMP to adenosylcobinamide phosphate.</text>
</comment>
<comment type="catalytic activity">
    <reaction evidence="1 14">
        <text>adenosylcob(III)inamide + ATP = adenosylcob(III)inamide phosphate + ADP + H(+)</text>
        <dbReference type="Rhea" id="RHEA:15769"/>
        <dbReference type="ChEBI" id="CHEBI:2480"/>
        <dbReference type="ChEBI" id="CHEBI:15378"/>
        <dbReference type="ChEBI" id="CHEBI:30616"/>
        <dbReference type="ChEBI" id="CHEBI:58502"/>
        <dbReference type="ChEBI" id="CHEBI:456216"/>
        <dbReference type="EC" id="2.7.1.156"/>
    </reaction>
</comment>
<evidence type="ECO:0000256" key="3">
    <source>
        <dbReference type="ARBA" id="ARBA00001522"/>
    </source>
</evidence>
<reference evidence="17 18" key="1">
    <citation type="submission" date="2017-08" db="EMBL/GenBank/DDBJ databases">
        <title>Infants hospitalized years apart are colonized by the same room-sourced microbial strains.</title>
        <authorList>
            <person name="Brooks B."/>
            <person name="Olm M.R."/>
            <person name="Firek B.A."/>
            <person name="Baker R."/>
            <person name="Thomas B.C."/>
            <person name="Morowitz M.J."/>
            <person name="Banfield J.F."/>
        </authorList>
    </citation>
    <scope>NUCLEOTIDE SEQUENCE [LARGE SCALE GENOMIC DNA]</scope>
    <source>
        <strain evidence="17">S2_003_000_R2_4</strain>
    </source>
</reference>
<comment type="caution">
    <text evidence="17">The sequence shown here is derived from an EMBL/GenBank/DDBJ whole genome shotgun (WGS) entry which is preliminary data.</text>
</comment>
<comment type="catalytic activity">
    <reaction evidence="3">
        <text>adenosylcob(III)inamide + GTP = adenosylcob(III)inamide phosphate + GDP + H(+)</text>
        <dbReference type="Rhea" id="RHEA:15765"/>
        <dbReference type="ChEBI" id="CHEBI:2480"/>
        <dbReference type="ChEBI" id="CHEBI:15378"/>
        <dbReference type="ChEBI" id="CHEBI:37565"/>
        <dbReference type="ChEBI" id="CHEBI:58189"/>
        <dbReference type="ChEBI" id="CHEBI:58502"/>
        <dbReference type="EC" id="2.7.1.156"/>
    </reaction>
</comment>
<dbReference type="PANTHER" id="PTHR34848">
    <property type="match status" value="1"/>
</dbReference>
<dbReference type="InterPro" id="IPR003203">
    <property type="entry name" value="CobU/CobP"/>
</dbReference>
<dbReference type="SUPFAM" id="SSF52540">
    <property type="entry name" value="P-loop containing nucleoside triphosphate hydrolases"/>
    <property type="match status" value="1"/>
</dbReference>
<evidence type="ECO:0000256" key="6">
    <source>
        <dbReference type="ARBA" id="ARBA00005159"/>
    </source>
</evidence>
<evidence type="ECO:0000256" key="1">
    <source>
        <dbReference type="ARBA" id="ARBA00000312"/>
    </source>
</evidence>
<sequence>MTVTLVLGGARSGKSGFAQRAAELAARGERTVMIATGQAFDDEMADRIARHQAGRGESWTTVEAPFELAAAIAGIPSDAAAVVDCLTLWLSNHMLAGHDLEALSTELVEAVAACRARLWLVSNEVGLGIVPETPLGRRFRDEAGRLNQRLAATADEVYFLAAGLPLRMKPHA</sequence>
<evidence type="ECO:0000256" key="11">
    <source>
        <dbReference type="ARBA" id="ARBA00022777"/>
    </source>
</evidence>
<evidence type="ECO:0000256" key="14">
    <source>
        <dbReference type="PIRNR" id="PIRNR006135"/>
    </source>
</evidence>
<dbReference type="EC" id="2.7.1.156" evidence="14"/>
<evidence type="ECO:0000313" key="17">
    <source>
        <dbReference type="EMBL" id="PZR35890.1"/>
    </source>
</evidence>
<keyword evidence="10 14" id="KW-0547">Nucleotide-binding</keyword>
<comment type="catalytic activity">
    <reaction evidence="2 14">
        <text>adenosylcob(III)inamide phosphate + GTP + H(+) = adenosylcob(III)inamide-GDP + diphosphate</text>
        <dbReference type="Rhea" id="RHEA:22712"/>
        <dbReference type="ChEBI" id="CHEBI:15378"/>
        <dbReference type="ChEBI" id="CHEBI:33019"/>
        <dbReference type="ChEBI" id="CHEBI:37565"/>
        <dbReference type="ChEBI" id="CHEBI:58502"/>
        <dbReference type="ChEBI" id="CHEBI:60487"/>
        <dbReference type="EC" id="2.7.7.62"/>
    </reaction>
</comment>
<dbReference type="GO" id="GO:0005524">
    <property type="term" value="F:ATP binding"/>
    <property type="evidence" value="ECO:0007669"/>
    <property type="project" value="UniProtKB-UniRule"/>
</dbReference>
<keyword evidence="9 14" id="KW-0808">Transferase</keyword>
<dbReference type="EMBL" id="QFQZ01000011">
    <property type="protein sequence ID" value="PZR35890.1"/>
    <property type="molecule type" value="Genomic_DNA"/>
</dbReference>
<dbReference type="Pfam" id="PF02283">
    <property type="entry name" value="CobU"/>
    <property type="match status" value="1"/>
</dbReference>
<comment type="pathway">
    <text evidence="5 14">Cofactor biosynthesis; adenosylcobalamin biosynthesis; adenosylcobalamin from cob(II)yrinate a,c-diamide: step 6/7.</text>
</comment>
<evidence type="ECO:0000256" key="16">
    <source>
        <dbReference type="PIRSR" id="PIRSR006135-2"/>
    </source>
</evidence>
<comment type="pathway">
    <text evidence="6 14">Cofactor biosynthesis; adenosylcobalamin biosynthesis; adenosylcobalamin from cob(II)yrinate a,c-diamide: step 5/7.</text>
</comment>
<keyword evidence="11 14" id="KW-0418">Kinase</keyword>
<keyword evidence="13 14" id="KW-0342">GTP-binding</keyword>
<organism evidence="17 18">
    <name type="scientific">Caulobacter segnis</name>
    <dbReference type="NCBI Taxonomy" id="88688"/>
    <lineage>
        <taxon>Bacteria</taxon>
        <taxon>Pseudomonadati</taxon>
        <taxon>Pseudomonadota</taxon>
        <taxon>Alphaproteobacteria</taxon>
        <taxon>Caulobacterales</taxon>
        <taxon>Caulobacteraceae</taxon>
        <taxon>Caulobacter</taxon>
    </lineage>
</organism>
<dbReference type="RefSeq" id="WP_304275073.1">
    <property type="nucleotide sequence ID" value="NZ_QFQZ01000011.1"/>
</dbReference>
<dbReference type="UniPathway" id="UPA00148">
    <property type="reaction ID" value="UER00236"/>
</dbReference>
<evidence type="ECO:0000256" key="13">
    <source>
        <dbReference type="ARBA" id="ARBA00023134"/>
    </source>
</evidence>
<evidence type="ECO:0000256" key="12">
    <source>
        <dbReference type="ARBA" id="ARBA00022840"/>
    </source>
</evidence>
<feature type="binding site" evidence="16">
    <location>
        <begin position="35"/>
        <end position="37"/>
    </location>
    <ligand>
        <name>GTP</name>
        <dbReference type="ChEBI" id="CHEBI:37565"/>
    </ligand>
</feature>
<dbReference type="GO" id="GO:0005525">
    <property type="term" value="F:GTP binding"/>
    <property type="evidence" value="ECO:0007669"/>
    <property type="project" value="UniProtKB-UniRule"/>
</dbReference>
<dbReference type="GO" id="GO:0043752">
    <property type="term" value="F:adenosylcobinamide kinase activity"/>
    <property type="evidence" value="ECO:0007669"/>
    <property type="project" value="UniProtKB-EC"/>
</dbReference>
<dbReference type="GO" id="GO:0009236">
    <property type="term" value="P:cobalamin biosynthetic process"/>
    <property type="evidence" value="ECO:0007669"/>
    <property type="project" value="UniProtKB-UniRule"/>
</dbReference>
<name>A0A2W5V7U5_9CAUL</name>
<feature type="active site" description="GMP-histidine intermediate" evidence="15">
    <location>
        <position position="51"/>
    </location>
</feature>
<dbReference type="PANTHER" id="PTHR34848:SF1">
    <property type="entry name" value="BIFUNCTIONAL ADENOSYLCOBALAMIN BIOSYNTHESIS PROTEIN COBU"/>
    <property type="match status" value="1"/>
</dbReference>
<dbReference type="GO" id="GO:0008820">
    <property type="term" value="F:cobinamide phosphate guanylyltransferase activity"/>
    <property type="evidence" value="ECO:0007669"/>
    <property type="project" value="UniProtKB-UniRule"/>
</dbReference>
<proteinExistence type="inferred from homology"/>
<protein>
    <recommendedName>
        <fullName evidence="14">Bifunctional adenosylcobalamin biosynthesis protein</fullName>
        <ecNumber evidence="14">2.7.1.156</ecNumber>
        <ecNumber evidence="14">2.7.7.62</ecNumber>
    </recommendedName>
</protein>
<dbReference type="PIRSF" id="PIRSF006135">
    <property type="entry name" value="CobU"/>
    <property type="match status" value="1"/>
</dbReference>
<evidence type="ECO:0000313" key="18">
    <source>
        <dbReference type="Proteomes" id="UP000249393"/>
    </source>
</evidence>
<accession>A0A2W5V7U5</accession>
<dbReference type="EC" id="2.7.7.62" evidence="14"/>
<evidence type="ECO:0000256" key="10">
    <source>
        <dbReference type="ARBA" id="ARBA00022741"/>
    </source>
</evidence>
<dbReference type="InterPro" id="IPR027417">
    <property type="entry name" value="P-loop_NTPase"/>
</dbReference>
<keyword evidence="12 14" id="KW-0067">ATP-binding</keyword>
<comment type="similarity">
    <text evidence="7 14">Belongs to the CobU/CobP family.</text>
</comment>
<evidence type="ECO:0000256" key="5">
    <source>
        <dbReference type="ARBA" id="ARBA00004692"/>
    </source>
</evidence>
<feature type="binding site" evidence="16">
    <location>
        <position position="63"/>
    </location>
    <ligand>
        <name>GTP</name>
        <dbReference type="ChEBI" id="CHEBI:37565"/>
    </ligand>
</feature>
<feature type="binding site" evidence="16">
    <location>
        <position position="84"/>
    </location>
    <ligand>
        <name>GTP</name>
        <dbReference type="ChEBI" id="CHEBI:37565"/>
    </ligand>
</feature>
<gene>
    <name evidence="17" type="ORF">DI526_05410</name>
</gene>
<evidence type="ECO:0000256" key="15">
    <source>
        <dbReference type="PIRSR" id="PIRSR006135-1"/>
    </source>
</evidence>
<dbReference type="CDD" id="cd00544">
    <property type="entry name" value="CobU"/>
    <property type="match status" value="1"/>
</dbReference>
<dbReference type="Gene3D" id="3.40.50.300">
    <property type="entry name" value="P-loop containing nucleotide triphosphate hydrolases"/>
    <property type="match status" value="1"/>
</dbReference>
<evidence type="ECO:0000256" key="7">
    <source>
        <dbReference type="ARBA" id="ARBA00007490"/>
    </source>
</evidence>
<evidence type="ECO:0000256" key="9">
    <source>
        <dbReference type="ARBA" id="ARBA00022679"/>
    </source>
</evidence>
<feature type="binding site" evidence="16">
    <location>
        <begin position="8"/>
        <end position="15"/>
    </location>
    <ligand>
        <name>GTP</name>
        <dbReference type="ChEBI" id="CHEBI:37565"/>
    </ligand>
</feature>
<dbReference type="NCBIfam" id="NF004469">
    <property type="entry name" value="PRK05800.1"/>
    <property type="match status" value="1"/>
</dbReference>